<dbReference type="Pfam" id="PF01979">
    <property type="entry name" value="Amidohydro_1"/>
    <property type="match status" value="1"/>
</dbReference>
<evidence type="ECO:0000256" key="11">
    <source>
        <dbReference type="PIRSR" id="PIRSR038994-2"/>
    </source>
</evidence>
<dbReference type="PANTHER" id="PTHR11113:SF14">
    <property type="entry name" value="N-ACETYLGLUCOSAMINE-6-PHOSPHATE DEACETYLASE"/>
    <property type="match status" value="1"/>
</dbReference>
<feature type="active site" description="Proton donor/acceptor" evidence="10">
    <location>
        <position position="272"/>
    </location>
</feature>
<dbReference type="AlphaFoldDB" id="U4KMQ0"/>
<feature type="binding site" evidence="12">
    <location>
        <position position="214"/>
    </location>
    <ligand>
        <name>Zn(2+)</name>
        <dbReference type="ChEBI" id="CHEBI:29105"/>
    </ligand>
</feature>
<dbReference type="KEGG" id="abra:BN85304000"/>
<dbReference type="OrthoDB" id="9776488at2"/>
<dbReference type="GO" id="GO:0006046">
    <property type="term" value="P:N-acetylglucosamine catabolic process"/>
    <property type="evidence" value="ECO:0007669"/>
    <property type="project" value="TreeGrafter"/>
</dbReference>
<evidence type="ECO:0000256" key="8">
    <source>
        <dbReference type="ARBA" id="ARBA00060590"/>
    </source>
</evidence>
<comment type="pathway">
    <text evidence="8">Amino-sugar metabolism; N-acetylneuraminate degradation; D-fructose 6-phosphate from N-acetylneuraminate: step 4/5.</text>
</comment>
<evidence type="ECO:0000256" key="10">
    <source>
        <dbReference type="PIRSR" id="PIRSR038994-1"/>
    </source>
</evidence>
<protein>
    <recommendedName>
        <fullName evidence="3">N-acetylglucosamine-6-phosphate deacetylase</fullName>
        <ecNumber evidence="2">3.5.1.25</ecNumber>
    </recommendedName>
</protein>
<evidence type="ECO:0000256" key="12">
    <source>
        <dbReference type="PIRSR" id="PIRSR038994-3"/>
    </source>
</evidence>
<evidence type="ECO:0000256" key="6">
    <source>
        <dbReference type="ARBA" id="ARBA00023277"/>
    </source>
</evidence>
<feature type="binding site" evidence="11">
    <location>
        <begin position="217"/>
        <end position="218"/>
    </location>
    <ligand>
        <name>substrate</name>
    </ligand>
</feature>
<gene>
    <name evidence="15" type="primary">nagA</name>
    <name evidence="14" type="ORF">BN85304000</name>
    <name evidence="15" type="ORF">BN85304040</name>
</gene>
<accession>U4KMQ0</accession>
<dbReference type="RefSeq" id="WP_030004282.1">
    <property type="nucleotide sequence ID" value="NC_022549.1"/>
</dbReference>
<dbReference type="Gene3D" id="3.20.20.140">
    <property type="entry name" value="Metal-dependent hydrolases"/>
    <property type="match status" value="1"/>
</dbReference>
<evidence type="ECO:0000256" key="7">
    <source>
        <dbReference type="ARBA" id="ARBA00047647"/>
    </source>
</evidence>
<dbReference type="InterPro" id="IPR006680">
    <property type="entry name" value="Amidohydro-rel"/>
</dbReference>
<dbReference type="STRING" id="61635.BN85304000"/>
<sequence length="381" mass="41361">MITCIKNVHIVKENEIIFGSIEIESGKIKSIIKGDQEKQSESEFLYLVPGFIDLHIHGSNGHDAMDHHNKDSIKEMAKSLVQEGTTAFLPTTMTQSVENITKALSNIKAYHASQDKSASKVLGVHLEGPFINVLAAGAQPKECVVYPTIEQFDAYQTASGNLIKKVSLAPEVKNGLELIKHLKQTGVVASIAHTKALYQTVVEAIGCGATSLTHTYNAMTPLHHRDVGVVGAALLHNELSSELIFDKIHVSVEAAKILLNAKGVDHLVLITDSMRAKWLEEGVSELGGQKVYIKNNEARLEDGTLAGSILKMIDGYKNLVNDLGLSLVEASKLASVNPAKELNVFDHMGSIDLGKEANFVLLDQSLNIRQTIIDGNIVYKG</sequence>
<dbReference type="Proteomes" id="UP000032737">
    <property type="component" value="Chromosome"/>
</dbReference>
<evidence type="ECO:0000256" key="1">
    <source>
        <dbReference type="ARBA" id="ARBA00010716"/>
    </source>
</evidence>
<dbReference type="InterPro" id="IPR003764">
    <property type="entry name" value="GlcNAc_6-P_deAcase"/>
</dbReference>
<keyword evidence="6 9" id="KW-0119">Carbohydrate metabolism</keyword>
<dbReference type="NCBIfam" id="TIGR00221">
    <property type="entry name" value="nagA"/>
    <property type="match status" value="1"/>
</dbReference>
<dbReference type="GO" id="GO:0008448">
    <property type="term" value="F:N-acetylglucosamine-6-phosphate deacetylase activity"/>
    <property type="evidence" value="ECO:0007669"/>
    <property type="project" value="UniProtKB-EC"/>
</dbReference>
<dbReference type="EMBL" id="FO681348">
    <property type="protein sequence ID" value="CCV65425.1"/>
    <property type="molecule type" value="Genomic_DNA"/>
</dbReference>
<evidence type="ECO:0000256" key="9">
    <source>
        <dbReference type="PIRNR" id="PIRNR038994"/>
    </source>
</evidence>
<evidence type="ECO:0000256" key="5">
    <source>
        <dbReference type="ARBA" id="ARBA00022801"/>
    </source>
</evidence>
<feature type="binding site" evidence="11">
    <location>
        <position position="138"/>
    </location>
    <ligand>
        <name>substrate</name>
    </ligand>
</feature>
<evidence type="ECO:0000313" key="14">
    <source>
        <dbReference type="EMBL" id="CCV65421.1"/>
    </source>
</evidence>
<feature type="binding site" evidence="11">
    <location>
        <position position="249"/>
    </location>
    <ligand>
        <name>substrate</name>
    </ligand>
</feature>
<name>U4KMQ0_9MOLU</name>
<feature type="binding site" evidence="12">
    <location>
        <position position="193"/>
    </location>
    <ligand>
        <name>Zn(2+)</name>
        <dbReference type="ChEBI" id="CHEBI:29105"/>
    </ligand>
</feature>
<dbReference type="SUPFAM" id="SSF51556">
    <property type="entry name" value="Metallo-dependent hydrolases"/>
    <property type="match status" value="1"/>
</dbReference>
<evidence type="ECO:0000259" key="13">
    <source>
        <dbReference type="Pfam" id="PF01979"/>
    </source>
</evidence>
<feature type="binding site" evidence="11">
    <location>
        <begin position="305"/>
        <end position="307"/>
    </location>
    <ligand>
        <name>substrate</name>
    </ligand>
</feature>
<keyword evidence="4 12" id="KW-0479">Metal-binding</keyword>
<dbReference type="EC" id="3.5.1.25" evidence="2"/>
<evidence type="ECO:0000256" key="2">
    <source>
        <dbReference type="ARBA" id="ARBA00011899"/>
    </source>
</evidence>
<evidence type="ECO:0000256" key="4">
    <source>
        <dbReference type="ARBA" id="ARBA00022723"/>
    </source>
</evidence>
<evidence type="ECO:0000313" key="15">
    <source>
        <dbReference type="EMBL" id="CCV65425.1"/>
    </source>
</evidence>
<organism evidence="15 16">
    <name type="scientific">Acholeplasma brassicae</name>
    <dbReference type="NCBI Taxonomy" id="61635"/>
    <lineage>
        <taxon>Bacteria</taxon>
        <taxon>Bacillati</taxon>
        <taxon>Mycoplasmatota</taxon>
        <taxon>Mollicutes</taxon>
        <taxon>Acholeplasmatales</taxon>
        <taxon>Acholeplasmataceae</taxon>
        <taxon>Acholeplasma</taxon>
    </lineage>
</organism>
<dbReference type="PIRSF" id="PIRSF038994">
    <property type="entry name" value="NagA"/>
    <property type="match status" value="1"/>
</dbReference>
<evidence type="ECO:0000256" key="3">
    <source>
        <dbReference type="ARBA" id="ARBA00018029"/>
    </source>
</evidence>
<evidence type="ECO:0000313" key="16">
    <source>
        <dbReference type="Proteomes" id="UP000032737"/>
    </source>
</evidence>
<dbReference type="CDD" id="cd00854">
    <property type="entry name" value="NagA"/>
    <property type="match status" value="1"/>
</dbReference>
<comment type="catalytic activity">
    <reaction evidence="7">
        <text>N-acetyl-D-glucosamine 6-phosphate + H2O = D-glucosamine 6-phosphate + acetate</text>
        <dbReference type="Rhea" id="RHEA:22936"/>
        <dbReference type="ChEBI" id="CHEBI:15377"/>
        <dbReference type="ChEBI" id="CHEBI:30089"/>
        <dbReference type="ChEBI" id="CHEBI:57513"/>
        <dbReference type="ChEBI" id="CHEBI:58725"/>
        <dbReference type="EC" id="3.5.1.25"/>
    </reaction>
</comment>
<feature type="domain" description="Amidohydrolase-related" evidence="13">
    <location>
        <begin position="46"/>
        <end position="378"/>
    </location>
</feature>
<dbReference type="HOGENOM" id="CLU_032482_2_1_14"/>
<dbReference type="Gene3D" id="2.30.40.10">
    <property type="entry name" value="Urease, subunit C, domain 1"/>
    <property type="match status" value="1"/>
</dbReference>
<dbReference type="EMBL" id="FO681348">
    <property type="protein sequence ID" value="CCV65421.1"/>
    <property type="molecule type" value="Genomic_DNA"/>
</dbReference>
<keyword evidence="5 9" id="KW-0378">Hydrolase</keyword>
<comment type="cofactor">
    <cofactor evidence="12">
        <name>a divalent metal cation</name>
        <dbReference type="ChEBI" id="CHEBI:60240"/>
    </cofactor>
    <text evidence="12">Binds 1 divalent metal cation per subunit.</text>
</comment>
<dbReference type="GO" id="GO:0046872">
    <property type="term" value="F:metal ion binding"/>
    <property type="evidence" value="ECO:0007669"/>
    <property type="project" value="UniProtKB-KW"/>
</dbReference>
<dbReference type="KEGG" id="abra:BN85304040"/>
<comment type="similarity">
    <text evidence="1 9">Belongs to the metallo-dependent hydrolases superfamily. NagA family.</text>
</comment>
<dbReference type="InterPro" id="IPR032466">
    <property type="entry name" value="Metal_Hydrolase"/>
</dbReference>
<proteinExistence type="inferred from homology"/>
<dbReference type="PANTHER" id="PTHR11113">
    <property type="entry name" value="N-ACETYLGLUCOSAMINE-6-PHOSPHATE DEACETYLASE"/>
    <property type="match status" value="1"/>
</dbReference>
<dbReference type="InterPro" id="IPR011059">
    <property type="entry name" value="Metal-dep_hydrolase_composite"/>
</dbReference>
<keyword evidence="16" id="KW-1185">Reference proteome</keyword>
<feature type="binding site" evidence="11">
    <location>
        <position position="225"/>
    </location>
    <ligand>
        <name>substrate</name>
    </ligand>
</feature>
<feature type="binding site" evidence="12">
    <location>
        <position position="127"/>
    </location>
    <ligand>
        <name>Zn(2+)</name>
        <dbReference type="ChEBI" id="CHEBI:29105"/>
    </ligand>
</feature>
<reference evidence="15 16" key="1">
    <citation type="journal article" date="2013" name="J. Mol. Microbiol. Biotechnol.">
        <title>Analysis of the Complete Genomes of Acholeplasma brassicae , A. palmae and A. laidlawii and Their Comparison to the Obligate Parasites from ' Candidatus Phytoplasma'.</title>
        <authorList>
            <person name="Kube M."/>
            <person name="Siewert C."/>
            <person name="Migdoll A.M."/>
            <person name="Duduk B."/>
            <person name="Holz S."/>
            <person name="Rabus R."/>
            <person name="Seemuller E."/>
            <person name="Mitrovic J."/>
            <person name="Muller I."/>
            <person name="Buttner C."/>
            <person name="Reinhardt R."/>
        </authorList>
    </citation>
    <scope>NUCLEOTIDE SEQUENCE [LARGE SCALE GENOMIC DNA]</scope>
    <source>
        <strain evidence="16">0502</strain>
        <strain evidence="15">O502</strain>
    </source>
</reference>
<dbReference type="SUPFAM" id="SSF51338">
    <property type="entry name" value="Composite domain of metallo-dependent hydrolases"/>
    <property type="match status" value="1"/>
</dbReference>
<dbReference type="FunFam" id="3.20.20.140:FF:000004">
    <property type="entry name" value="N-acetylglucosamine-6-phosphate deacetylase"/>
    <property type="match status" value="1"/>
</dbReference>